<feature type="region of interest" description="Disordered" evidence="4">
    <location>
        <begin position="268"/>
        <end position="287"/>
    </location>
</feature>
<evidence type="ECO:0000256" key="3">
    <source>
        <dbReference type="PROSITE-ProRule" id="PRU00284"/>
    </source>
</evidence>
<comment type="caution">
    <text evidence="7">The sequence shown here is derived from an EMBL/GenBank/DDBJ whole genome shotgun (WGS) entry which is preliminary data.</text>
</comment>
<sequence length="509" mass="53117">MAVGLDRATWLSQELADMATEDMPMSTLAANIDGNLMDEVIEFEHVLRASAGLRANDPEAQAFLEASIAEFHKLGKASEADFAAMKALLKKAQEDDDPAVVAIYAGLEKQVQDIDDAQSAYEKSVDAVIALVKQGQHDAAQAAIKGVVAKRQGVEQSLSAFQDHIAKLTQANAQAATEGAQRARTILLTVGALAIIAAIALGRQISGNIISNVQQAQQTAESIAQGDLTSRIPQGGSDEIGMLLRAMQRMQASLQKVVSTVRDNAESVATGSAQISQGNQDLSGRTEEQASALQQTAATMEQLGTTARHNTDNAQQANQLAQAASQVASDGGTVVSQVVDTMQGINQSSRKIADIITVIDGIAFQTNILALNAAVEAARAGEQGRGFAVVAGEVRSLAHRSADAAKEIKALILASVERVEQGTSLADKAGQTMAEVVSSIQRVSDIVAEITSASAQQSSGVDQVAQAVGQMDQATQQNAALVEESAAAAESLRQQAQQLVGAVSVFKLS</sequence>
<organism evidence="7 8">
    <name type="scientific">Ideonella paludis</name>
    <dbReference type="NCBI Taxonomy" id="1233411"/>
    <lineage>
        <taxon>Bacteria</taxon>
        <taxon>Pseudomonadati</taxon>
        <taxon>Pseudomonadota</taxon>
        <taxon>Betaproteobacteria</taxon>
        <taxon>Burkholderiales</taxon>
        <taxon>Sphaerotilaceae</taxon>
        <taxon>Ideonella</taxon>
    </lineage>
</organism>
<keyword evidence="3" id="KW-0807">Transducer</keyword>
<gene>
    <name evidence="7" type="ORF">KAK11_11460</name>
</gene>
<feature type="domain" description="Methyl-accepting transducer" evidence="5">
    <location>
        <begin position="264"/>
        <end position="493"/>
    </location>
</feature>
<dbReference type="PANTHER" id="PTHR43531:SF14">
    <property type="entry name" value="METHYL-ACCEPTING CHEMOTAXIS PROTEIN I-RELATED"/>
    <property type="match status" value="1"/>
</dbReference>
<dbReference type="SMART" id="SM00283">
    <property type="entry name" value="MA"/>
    <property type="match status" value="1"/>
</dbReference>
<proteinExistence type="inferred from homology"/>
<evidence type="ECO:0000256" key="2">
    <source>
        <dbReference type="ARBA" id="ARBA00029447"/>
    </source>
</evidence>
<feature type="domain" description="HAMP" evidence="6">
    <location>
        <begin position="207"/>
        <end position="259"/>
    </location>
</feature>
<dbReference type="CDD" id="cd06225">
    <property type="entry name" value="HAMP"/>
    <property type="match status" value="1"/>
</dbReference>
<dbReference type="Gene3D" id="1.10.287.950">
    <property type="entry name" value="Methyl-accepting chemotaxis protein"/>
    <property type="match status" value="1"/>
</dbReference>
<dbReference type="Pfam" id="PF00672">
    <property type="entry name" value="HAMP"/>
    <property type="match status" value="1"/>
</dbReference>
<keyword evidence="1" id="KW-0488">Methylation</keyword>
<evidence type="ECO:0000259" key="6">
    <source>
        <dbReference type="PROSITE" id="PS50885"/>
    </source>
</evidence>
<keyword evidence="8" id="KW-1185">Reference proteome</keyword>
<dbReference type="PROSITE" id="PS50885">
    <property type="entry name" value="HAMP"/>
    <property type="match status" value="1"/>
</dbReference>
<dbReference type="SMART" id="SM00304">
    <property type="entry name" value="HAMP"/>
    <property type="match status" value="1"/>
</dbReference>
<accession>A0ABS5DXR8</accession>
<dbReference type="InterPro" id="IPR003660">
    <property type="entry name" value="HAMP_dom"/>
</dbReference>
<dbReference type="InterPro" id="IPR051310">
    <property type="entry name" value="MCP_chemotaxis"/>
</dbReference>
<name>A0ABS5DXR8_9BURK</name>
<evidence type="ECO:0000259" key="5">
    <source>
        <dbReference type="PROSITE" id="PS50111"/>
    </source>
</evidence>
<dbReference type="PROSITE" id="PS50111">
    <property type="entry name" value="CHEMOTAXIS_TRANSDUC_2"/>
    <property type="match status" value="1"/>
</dbReference>
<dbReference type="InterPro" id="IPR004089">
    <property type="entry name" value="MCPsignal_dom"/>
</dbReference>
<reference evidence="7 8" key="1">
    <citation type="submission" date="2021-04" db="EMBL/GenBank/DDBJ databases">
        <title>The genome sequence of type strain Ideonella paludis KCTC 32238.</title>
        <authorList>
            <person name="Liu Y."/>
        </authorList>
    </citation>
    <scope>NUCLEOTIDE SEQUENCE [LARGE SCALE GENOMIC DNA]</scope>
    <source>
        <strain evidence="7 8">KCTC 32238</strain>
    </source>
</reference>
<protein>
    <submittedName>
        <fullName evidence="7">HAMP domain-containing protein</fullName>
    </submittedName>
</protein>
<dbReference type="Proteomes" id="UP000672097">
    <property type="component" value="Unassembled WGS sequence"/>
</dbReference>
<evidence type="ECO:0000256" key="4">
    <source>
        <dbReference type="SAM" id="MobiDB-lite"/>
    </source>
</evidence>
<dbReference type="CDD" id="cd11386">
    <property type="entry name" value="MCP_signal"/>
    <property type="match status" value="1"/>
</dbReference>
<dbReference type="EMBL" id="JAGQDG010000004">
    <property type="protein sequence ID" value="MBQ0935945.1"/>
    <property type="molecule type" value="Genomic_DNA"/>
</dbReference>
<comment type="similarity">
    <text evidence="2">Belongs to the methyl-accepting chemotaxis (MCP) protein family.</text>
</comment>
<dbReference type="PANTHER" id="PTHR43531">
    <property type="entry name" value="PROTEIN ICFG"/>
    <property type="match status" value="1"/>
</dbReference>
<evidence type="ECO:0000313" key="8">
    <source>
        <dbReference type="Proteomes" id="UP000672097"/>
    </source>
</evidence>
<evidence type="ECO:0000313" key="7">
    <source>
        <dbReference type="EMBL" id="MBQ0935945.1"/>
    </source>
</evidence>
<dbReference type="Pfam" id="PF00015">
    <property type="entry name" value="MCPsignal"/>
    <property type="match status" value="1"/>
</dbReference>
<evidence type="ECO:0000256" key="1">
    <source>
        <dbReference type="ARBA" id="ARBA00022481"/>
    </source>
</evidence>
<dbReference type="SUPFAM" id="SSF58104">
    <property type="entry name" value="Methyl-accepting chemotaxis protein (MCP) signaling domain"/>
    <property type="match status" value="1"/>
</dbReference>